<dbReference type="EMBL" id="BMSA01000042">
    <property type="protein sequence ID" value="GGT93391.1"/>
    <property type="molecule type" value="Genomic_DNA"/>
</dbReference>
<gene>
    <name evidence="2" type="ORF">GCM10010226_84110</name>
</gene>
<evidence type="ECO:0000256" key="1">
    <source>
        <dbReference type="SAM" id="MobiDB-lite"/>
    </source>
</evidence>
<keyword evidence="3" id="KW-1185">Reference proteome</keyword>
<accession>A0A918HQJ7</accession>
<dbReference type="Gene3D" id="3.90.1200.10">
    <property type="match status" value="1"/>
</dbReference>
<reference evidence="2" key="2">
    <citation type="submission" date="2020-09" db="EMBL/GenBank/DDBJ databases">
        <authorList>
            <person name="Sun Q."/>
            <person name="Ohkuma M."/>
        </authorList>
    </citation>
    <scope>NUCLEOTIDE SEQUENCE</scope>
    <source>
        <strain evidence="2">JCM 4125</strain>
    </source>
</reference>
<sequence length="154" mass="17573">MKQTTTAAVFSRGDSNLLNWLRDGHSSPVVDFEYSGHSTVHFDAADLIEHISAREIPDSTWSALLPDLGITPANRHLFLAAQRTCALRWLAVLWKQRHTRADEFAAQRTRVRRLQSPDKSLARLSPRPDGRQPRRIHRPTYSASRWMRPPAPTT</sequence>
<organism evidence="2 3">
    <name type="scientific">Streptomyces phaeofaciens</name>
    <dbReference type="NCBI Taxonomy" id="68254"/>
    <lineage>
        <taxon>Bacteria</taxon>
        <taxon>Bacillati</taxon>
        <taxon>Actinomycetota</taxon>
        <taxon>Actinomycetes</taxon>
        <taxon>Kitasatosporales</taxon>
        <taxon>Streptomycetaceae</taxon>
        <taxon>Streptomyces</taxon>
    </lineage>
</organism>
<evidence type="ECO:0000313" key="2">
    <source>
        <dbReference type="EMBL" id="GGT93391.1"/>
    </source>
</evidence>
<name>A0A918HQJ7_9ACTN</name>
<dbReference type="Proteomes" id="UP000646776">
    <property type="component" value="Unassembled WGS sequence"/>
</dbReference>
<protein>
    <submittedName>
        <fullName evidence="2">Uncharacterized protein</fullName>
    </submittedName>
</protein>
<proteinExistence type="predicted"/>
<comment type="caution">
    <text evidence="2">The sequence shown here is derived from an EMBL/GenBank/DDBJ whole genome shotgun (WGS) entry which is preliminary data.</text>
</comment>
<evidence type="ECO:0000313" key="3">
    <source>
        <dbReference type="Proteomes" id="UP000646776"/>
    </source>
</evidence>
<dbReference type="AlphaFoldDB" id="A0A918HQJ7"/>
<feature type="region of interest" description="Disordered" evidence="1">
    <location>
        <begin position="110"/>
        <end position="154"/>
    </location>
</feature>
<reference evidence="2" key="1">
    <citation type="journal article" date="2014" name="Int. J. Syst. Evol. Microbiol.">
        <title>Complete genome sequence of Corynebacterium casei LMG S-19264T (=DSM 44701T), isolated from a smear-ripened cheese.</title>
        <authorList>
            <consortium name="US DOE Joint Genome Institute (JGI-PGF)"/>
            <person name="Walter F."/>
            <person name="Albersmeier A."/>
            <person name="Kalinowski J."/>
            <person name="Ruckert C."/>
        </authorList>
    </citation>
    <scope>NUCLEOTIDE SEQUENCE</scope>
    <source>
        <strain evidence="2">JCM 4125</strain>
    </source>
</reference>